<gene>
    <name evidence="1" type="ORF">SOIL9_57060</name>
</gene>
<dbReference type="AlphaFoldDB" id="A0A6P2CSD7"/>
<protein>
    <submittedName>
        <fullName evidence="1">Uncharacterized protein</fullName>
    </submittedName>
</protein>
<evidence type="ECO:0000313" key="2">
    <source>
        <dbReference type="Proteomes" id="UP000464178"/>
    </source>
</evidence>
<organism evidence="1 2">
    <name type="scientific">Gemmata massiliana</name>
    <dbReference type="NCBI Taxonomy" id="1210884"/>
    <lineage>
        <taxon>Bacteria</taxon>
        <taxon>Pseudomonadati</taxon>
        <taxon>Planctomycetota</taxon>
        <taxon>Planctomycetia</taxon>
        <taxon>Gemmatales</taxon>
        <taxon>Gemmataceae</taxon>
        <taxon>Gemmata</taxon>
    </lineage>
</organism>
<accession>A0A6P2CSD7</accession>
<dbReference type="KEGG" id="gms:SOIL9_57060"/>
<evidence type="ECO:0000313" key="1">
    <source>
        <dbReference type="EMBL" id="VTR92008.1"/>
    </source>
</evidence>
<keyword evidence="2" id="KW-1185">Reference proteome</keyword>
<proteinExistence type="predicted"/>
<dbReference type="EMBL" id="LR593886">
    <property type="protein sequence ID" value="VTR92008.1"/>
    <property type="molecule type" value="Genomic_DNA"/>
</dbReference>
<reference evidence="1 2" key="1">
    <citation type="submission" date="2019-05" db="EMBL/GenBank/DDBJ databases">
        <authorList>
            <consortium name="Science for Life Laboratories"/>
        </authorList>
    </citation>
    <scope>NUCLEOTIDE SEQUENCE [LARGE SCALE GENOMIC DNA]</scope>
    <source>
        <strain evidence="1">Soil9</strain>
    </source>
</reference>
<dbReference type="Proteomes" id="UP000464178">
    <property type="component" value="Chromosome"/>
</dbReference>
<dbReference type="RefSeq" id="WP_162666930.1">
    <property type="nucleotide sequence ID" value="NZ_LR593886.1"/>
</dbReference>
<sequence length="178" mass="19510">MSAWFTVYSPQSLQHVTPADVSAYLRGPKVDWYILAEAFGIEDEAVVERAASALRVGAAAGNLGEWFRVRYRPARGRPLDVYRWVDQARVQEELAEARAERLAGQSGRGATAVRKALVEIVEVAAVELGLVHLEDMGLVIAGQVAEYLADVCGGVICDTNDEWWTVRKGVARLLLGRS</sequence>
<name>A0A6P2CSD7_9BACT</name>